<evidence type="ECO:0000313" key="1">
    <source>
        <dbReference type="EMBL" id="AIQ61862.1"/>
    </source>
</evidence>
<dbReference type="HOGENOM" id="CLU_059703_1_0_9"/>
<sequence>MALKNFGRMVEVMTTNMSFSLANYTMEGTVPFDSDSLPNESEIRIWNLSQTTINRIVKNAVLMVNAGYTGDVGTILHGRISAVRTKWEGVDKITTINVLDSEDLSTREIKKEIAFAKGSYASAIIKQLAGLIGLPIAQMQLAKDYRYKSGYSAKGKVTDIISDVAKDCGTSVYINQGKLYVRPLRIGADSVFELNPDTGLIGSPEYFEEDGHKGYNCSVQLQRRITTASVLKLTCREWSGQLHVRSGTHKFSNTGDFSTEVEAIM</sequence>
<accession>A0A089LLV2</accession>
<dbReference type="STRING" id="169760.PSTEL_00685"/>
<evidence type="ECO:0008006" key="3">
    <source>
        <dbReference type="Google" id="ProtNLM"/>
    </source>
</evidence>
<gene>
    <name evidence="1" type="ORF">PSTEL_00685</name>
</gene>
<name>A0A089LLV2_9BACL</name>
<reference evidence="1 2" key="1">
    <citation type="submission" date="2014-08" db="EMBL/GenBank/DDBJ databases">
        <title>Comparative genomics of the Paenibacillus odorifer group.</title>
        <authorList>
            <person name="den Bakker H.C."/>
            <person name="Tsai Y.-C."/>
            <person name="Martin N."/>
            <person name="Korlach J."/>
            <person name="Wiedmann M."/>
        </authorList>
    </citation>
    <scope>NUCLEOTIDE SEQUENCE [LARGE SCALE GENOMIC DNA]</scope>
    <source>
        <strain evidence="1 2">DSM 14472</strain>
    </source>
</reference>
<keyword evidence="2" id="KW-1185">Reference proteome</keyword>
<organism evidence="1 2">
    <name type="scientific">Paenibacillus stellifer</name>
    <dbReference type="NCBI Taxonomy" id="169760"/>
    <lineage>
        <taxon>Bacteria</taxon>
        <taxon>Bacillati</taxon>
        <taxon>Bacillota</taxon>
        <taxon>Bacilli</taxon>
        <taxon>Bacillales</taxon>
        <taxon>Paenibacillaceae</taxon>
        <taxon>Paenibacillus</taxon>
    </lineage>
</organism>
<dbReference type="KEGG" id="pste:PSTEL_00685"/>
<dbReference type="EMBL" id="CP009286">
    <property type="protein sequence ID" value="AIQ61862.1"/>
    <property type="molecule type" value="Genomic_DNA"/>
</dbReference>
<evidence type="ECO:0000313" key="2">
    <source>
        <dbReference type="Proteomes" id="UP000029507"/>
    </source>
</evidence>
<dbReference type="OrthoDB" id="1919832at2"/>
<dbReference type="AlphaFoldDB" id="A0A089LLV2"/>
<proteinExistence type="predicted"/>
<dbReference type="RefSeq" id="WP_038692914.1">
    <property type="nucleotide sequence ID" value="NZ_CP009286.1"/>
</dbReference>
<dbReference type="NCBIfam" id="NF047561">
    <property type="entry name" value="orf58_phage_fam"/>
    <property type="match status" value="1"/>
</dbReference>
<dbReference type="Proteomes" id="UP000029507">
    <property type="component" value="Chromosome"/>
</dbReference>
<protein>
    <recommendedName>
        <fullName evidence="3">Prophage tail endopeptidase domain-containing protein</fullName>
    </recommendedName>
</protein>